<dbReference type="Pfam" id="PF05199">
    <property type="entry name" value="GMC_oxred_C"/>
    <property type="match status" value="1"/>
</dbReference>
<comment type="cofactor">
    <cofactor evidence="3">
        <name>FAD</name>
        <dbReference type="ChEBI" id="CHEBI:57692"/>
    </cofactor>
</comment>
<evidence type="ECO:0000256" key="1">
    <source>
        <dbReference type="ARBA" id="ARBA00010790"/>
    </source>
</evidence>
<dbReference type="PANTHER" id="PTHR11552">
    <property type="entry name" value="GLUCOSE-METHANOL-CHOLINE GMC OXIDOREDUCTASE"/>
    <property type="match status" value="1"/>
</dbReference>
<comment type="caution">
    <text evidence="7">The sequence shown here is derived from an EMBL/GenBank/DDBJ whole genome shotgun (WGS) entry which is preliminary data.</text>
</comment>
<dbReference type="InterPro" id="IPR007867">
    <property type="entry name" value="GMC_OxRtase_C"/>
</dbReference>
<evidence type="ECO:0000313" key="8">
    <source>
        <dbReference type="Proteomes" id="UP000813444"/>
    </source>
</evidence>
<dbReference type="Gene3D" id="3.30.560.10">
    <property type="entry name" value="Glucose Oxidase, domain 3"/>
    <property type="match status" value="1"/>
</dbReference>
<dbReference type="Pfam" id="PF00732">
    <property type="entry name" value="GMC_oxred_N"/>
    <property type="match status" value="1"/>
</dbReference>
<feature type="domain" description="Glucose-methanol-choline oxidoreductase N-terminal" evidence="5">
    <location>
        <begin position="90"/>
        <end position="113"/>
    </location>
</feature>
<feature type="domain" description="Glucose-methanol-choline oxidoreductase N-terminal" evidence="6">
    <location>
        <begin position="265"/>
        <end position="279"/>
    </location>
</feature>
<dbReference type="PANTHER" id="PTHR11552:SF123">
    <property type="entry name" value="GMC OXIDOREDUCTASE (AFU_ORTHOLOGUE AFUA_2G01770)-RELATED"/>
    <property type="match status" value="1"/>
</dbReference>
<feature type="active site" description="Proton acceptor" evidence="2">
    <location>
        <position position="533"/>
    </location>
</feature>
<organism evidence="7 8">
    <name type="scientific">Stachybotrys elegans</name>
    <dbReference type="NCBI Taxonomy" id="80388"/>
    <lineage>
        <taxon>Eukaryota</taxon>
        <taxon>Fungi</taxon>
        <taxon>Dikarya</taxon>
        <taxon>Ascomycota</taxon>
        <taxon>Pezizomycotina</taxon>
        <taxon>Sordariomycetes</taxon>
        <taxon>Hypocreomycetidae</taxon>
        <taxon>Hypocreales</taxon>
        <taxon>Stachybotryaceae</taxon>
        <taxon>Stachybotrys</taxon>
    </lineage>
</organism>
<dbReference type="SUPFAM" id="SSF54373">
    <property type="entry name" value="FAD-linked reductases, C-terminal domain"/>
    <property type="match status" value="1"/>
</dbReference>
<keyword evidence="3 4" id="KW-0274">FAD</keyword>
<dbReference type="SUPFAM" id="SSF51905">
    <property type="entry name" value="FAD/NAD(P)-binding domain"/>
    <property type="match status" value="1"/>
</dbReference>
<keyword evidence="8" id="KW-1185">Reference proteome</keyword>
<dbReference type="GO" id="GO:0016614">
    <property type="term" value="F:oxidoreductase activity, acting on CH-OH group of donors"/>
    <property type="evidence" value="ECO:0007669"/>
    <property type="project" value="InterPro"/>
</dbReference>
<gene>
    <name evidence="7" type="ORF">B0I35DRAFT_370710</name>
</gene>
<evidence type="ECO:0000256" key="4">
    <source>
        <dbReference type="RuleBase" id="RU003968"/>
    </source>
</evidence>
<dbReference type="InterPro" id="IPR012132">
    <property type="entry name" value="GMC_OxRdtase"/>
</dbReference>
<comment type="similarity">
    <text evidence="1 4">Belongs to the GMC oxidoreductase family.</text>
</comment>
<dbReference type="PROSITE" id="PS00623">
    <property type="entry name" value="GMC_OXRED_1"/>
    <property type="match status" value="1"/>
</dbReference>
<keyword evidence="4" id="KW-0285">Flavoprotein</keyword>
<protein>
    <submittedName>
        <fullName evidence="7">GMC oxidoreductase</fullName>
    </submittedName>
</protein>
<accession>A0A8K0SQZ7</accession>
<evidence type="ECO:0000259" key="5">
    <source>
        <dbReference type="PROSITE" id="PS00623"/>
    </source>
</evidence>
<sequence length="554" mass="59407">MPSSTFSASETHWDYVVVGGGLAGTVLAHRLNKLDATSKILVIEAGPNANDREDIVWPNSTNLEGGEFDWRDTTAPQPHLDNRVLPFPQGKALGGGTVINNSGWIRGDKFDYDLWGAAVNDTRWSYDGLLPYMKKSEAFWSKTINKDQHGLCGANSIQSVISTNREFPLRQQLLDSWAELGINAVPDLDGNAGHPLGVADVQENRVQGRRQIASNTHPLDKVTVLVNTTVAKIVLETVDGSLTATGVELDSGIKIKSRQVVLSAGAIRSPQILLLSGIGPKEHLDELGISVALDQPQVGKNLAEHSLIPLAFRVRDPSAGYIIGPSNPLFANEQYGWGTPTDFLVSADVPKEGLRGAIAEDEGSVPDASHPLLAHPRTFLEHVLLYVGAPDGTLATLVTFVLLTTSRGDVKLRSTDVKTPPVINPNYLSTAVDRYVAREGVRRNIKLGGSDSTLLGREVFDGEVGAPGFSTTLTPESTDAEIDARVRASLATGYHPMGSLSMGKVVDSDLKVIGVNNLRVVDASVFPVVITGHLQVATYALAEQAAEIIHGKKK</sequence>
<dbReference type="InterPro" id="IPR000172">
    <property type="entry name" value="GMC_OxRdtase_N"/>
</dbReference>
<evidence type="ECO:0000259" key="6">
    <source>
        <dbReference type="PROSITE" id="PS00624"/>
    </source>
</evidence>
<dbReference type="PIRSF" id="PIRSF000137">
    <property type="entry name" value="Alcohol_oxidase"/>
    <property type="match status" value="1"/>
</dbReference>
<evidence type="ECO:0000256" key="3">
    <source>
        <dbReference type="PIRSR" id="PIRSR000137-2"/>
    </source>
</evidence>
<dbReference type="Gene3D" id="3.50.50.60">
    <property type="entry name" value="FAD/NAD(P)-binding domain"/>
    <property type="match status" value="1"/>
</dbReference>
<dbReference type="EMBL" id="JAGPNK010000004">
    <property type="protein sequence ID" value="KAH7322404.1"/>
    <property type="molecule type" value="Genomic_DNA"/>
</dbReference>
<feature type="active site" description="Proton donor" evidence="2">
    <location>
        <position position="495"/>
    </location>
</feature>
<evidence type="ECO:0000256" key="2">
    <source>
        <dbReference type="PIRSR" id="PIRSR000137-1"/>
    </source>
</evidence>
<reference evidence="7" key="1">
    <citation type="journal article" date="2021" name="Nat. Commun.">
        <title>Genetic determinants of endophytism in the Arabidopsis root mycobiome.</title>
        <authorList>
            <person name="Mesny F."/>
            <person name="Miyauchi S."/>
            <person name="Thiergart T."/>
            <person name="Pickel B."/>
            <person name="Atanasova L."/>
            <person name="Karlsson M."/>
            <person name="Huettel B."/>
            <person name="Barry K.W."/>
            <person name="Haridas S."/>
            <person name="Chen C."/>
            <person name="Bauer D."/>
            <person name="Andreopoulos W."/>
            <person name="Pangilinan J."/>
            <person name="LaButti K."/>
            <person name="Riley R."/>
            <person name="Lipzen A."/>
            <person name="Clum A."/>
            <person name="Drula E."/>
            <person name="Henrissat B."/>
            <person name="Kohler A."/>
            <person name="Grigoriev I.V."/>
            <person name="Martin F.M."/>
            <person name="Hacquard S."/>
        </authorList>
    </citation>
    <scope>NUCLEOTIDE SEQUENCE</scope>
    <source>
        <strain evidence="7">MPI-CAGE-CH-0235</strain>
    </source>
</reference>
<proteinExistence type="inferred from homology"/>
<dbReference type="OrthoDB" id="269227at2759"/>
<dbReference type="GO" id="GO:0050660">
    <property type="term" value="F:flavin adenine dinucleotide binding"/>
    <property type="evidence" value="ECO:0007669"/>
    <property type="project" value="InterPro"/>
</dbReference>
<evidence type="ECO:0000313" key="7">
    <source>
        <dbReference type="EMBL" id="KAH7322404.1"/>
    </source>
</evidence>
<name>A0A8K0SQZ7_9HYPO</name>
<feature type="binding site" evidence="3">
    <location>
        <position position="230"/>
    </location>
    <ligand>
        <name>FAD</name>
        <dbReference type="ChEBI" id="CHEBI:57692"/>
    </ligand>
</feature>
<dbReference type="AlphaFoldDB" id="A0A8K0SQZ7"/>
<dbReference type="PROSITE" id="PS00624">
    <property type="entry name" value="GMC_OXRED_2"/>
    <property type="match status" value="1"/>
</dbReference>
<dbReference type="InterPro" id="IPR036188">
    <property type="entry name" value="FAD/NAD-bd_sf"/>
</dbReference>
<dbReference type="Proteomes" id="UP000813444">
    <property type="component" value="Unassembled WGS sequence"/>
</dbReference>